<dbReference type="AlphaFoldDB" id="A0A3S4C8F6"/>
<evidence type="ECO:0000313" key="3">
    <source>
        <dbReference type="Proteomes" id="UP000289323"/>
    </source>
</evidence>
<feature type="compositionally biased region" description="Basic and acidic residues" evidence="1">
    <location>
        <begin position="12"/>
        <end position="23"/>
    </location>
</feature>
<evidence type="ECO:0000313" key="2">
    <source>
        <dbReference type="EMBL" id="SPQ24023.1"/>
    </source>
</evidence>
<reference evidence="2 3" key="1">
    <citation type="submission" date="2018-04" db="EMBL/GenBank/DDBJ databases">
        <authorList>
            <person name="Huttner S."/>
            <person name="Dainat J."/>
        </authorList>
    </citation>
    <scope>NUCLEOTIDE SEQUENCE [LARGE SCALE GENOMIC DNA]</scope>
</reference>
<feature type="compositionally biased region" description="Basic and acidic residues" evidence="1">
    <location>
        <begin position="99"/>
        <end position="112"/>
    </location>
</feature>
<accession>A0A3S4C8F6</accession>
<sequence length="222" mass="24141">MPRKWPVDDDGERLPEGVRRTGYDADTQTYTYEGADGTTYTGRPGQRFGELTRTGGPSQIPRPTSSASSRHSQPQILANEGSLRKTPSPSSTYSTPTTPDDHTNSSSGDRRSPQGTPPSSSSSPPFNARRNKTFSAILDYNTTTTTTSTPTSSIPAATHAATYPLERSSKQHNGPTVGDAAKELSRSTGSLFRELSLWALLALSKRIRKRAESIRAARERKR</sequence>
<dbReference type="Proteomes" id="UP000289323">
    <property type="component" value="Unassembled WGS sequence"/>
</dbReference>
<name>A0A3S4C8F6_9PEZI</name>
<organism evidence="2 3">
    <name type="scientific">Thermothielavioides terrestris</name>
    <dbReference type="NCBI Taxonomy" id="2587410"/>
    <lineage>
        <taxon>Eukaryota</taxon>
        <taxon>Fungi</taxon>
        <taxon>Dikarya</taxon>
        <taxon>Ascomycota</taxon>
        <taxon>Pezizomycotina</taxon>
        <taxon>Sordariomycetes</taxon>
        <taxon>Sordariomycetidae</taxon>
        <taxon>Sordariales</taxon>
        <taxon>Chaetomiaceae</taxon>
        <taxon>Thermothielavioides</taxon>
    </lineage>
</organism>
<proteinExistence type="predicted"/>
<protein>
    <submittedName>
        <fullName evidence="2">8e759b3e-38ca-4877-a859-8c4f3696cdcb</fullName>
    </submittedName>
</protein>
<feature type="compositionally biased region" description="Low complexity" evidence="1">
    <location>
        <begin position="86"/>
        <end position="98"/>
    </location>
</feature>
<evidence type="ECO:0000256" key="1">
    <source>
        <dbReference type="SAM" id="MobiDB-lite"/>
    </source>
</evidence>
<feature type="compositionally biased region" description="Polar residues" evidence="1">
    <location>
        <begin position="55"/>
        <end position="76"/>
    </location>
</feature>
<dbReference type="EMBL" id="OUUZ01000011">
    <property type="protein sequence ID" value="SPQ24023.1"/>
    <property type="molecule type" value="Genomic_DNA"/>
</dbReference>
<feature type="region of interest" description="Disordered" evidence="1">
    <location>
        <begin position="1"/>
        <end position="138"/>
    </location>
</feature>
<gene>
    <name evidence="2" type="ORF">TT172_LOCUS6442</name>
</gene>